<sequence>MPCLRVLDLQLPNSSFFRPYCSVSRNFKCSRNCHSIYEMPGHIGALKSMEVLDFSGTELHNLHPEIGKLTHRKHLHLSFYGADDEREASYLPDGLFSTDIIAKLPDLQALSIGVHPKDKRWSRDVGQILKDINRLQNLRHLQFYFPTVALLEMFIDMSHSWKNNLLTRFKIIVGQNVKHVVDRVSRSEEHKYDKHDRCLRFVNGEEISNSVMNVLVENEGRSEPVMPALEHLGIHYLWRLENICRKYSLPSGSFVEDCKTLKEIIEEREVIVEDHGSALCSLKELKLRHLTELVRLWNSSIPYVEKHDIDGCPKLKDGKFEELSYQM</sequence>
<proteinExistence type="predicted"/>
<dbReference type="AlphaFoldDB" id="A0AAE1SRK3"/>
<gene>
    <name evidence="1" type="ORF">RND71_004779</name>
</gene>
<dbReference type="InterPro" id="IPR032675">
    <property type="entry name" value="LRR_dom_sf"/>
</dbReference>
<name>A0AAE1SRK3_9SOLA</name>
<protein>
    <submittedName>
        <fullName evidence="1">Uncharacterized protein</fullName>
    </submittedName>
</protein>
<reference evidence="1" key="1">
    <citation type="submission" date="2023-12" db="EMBL/GenBank/DDBJ databases">
        <title>Genome assembly of Anisodus tanguticus.</title>
        <authorList>
            <person name="Wang Y.-J."/>
        </authorList>
    </citation>
    <scope>NUCLEOTIDE SEQUENCE</scope>
    <source>
        <strain evidence="1">KB-2021</strain>
        <tissue evidence="1">Leaf</tissue>
    </source>
</reference>
<dbReference type="Proteomes" id="UP001291623">
    <property type="component" value="Unassembled WGS sequence"/>
</dbReference>
<dbReference type="SUPFAM" id="SSF52047">
    <property type="entry name" value="RNI-like"/>
    <property type="match status" value="1"/>
</dbReference>
<dbReference type="EMBL" id="JAVYJV010000003">
    <property type="protein sequence ID" value="KAK4374102.1"/>
    <property type="molecule type" value="Genomic_DNA"/>
</dbReference>
<comment type="caution">
    <text evidence="1">The sequence shown here is derived from an EMBL/GenBank/DDBJ whole genome shotgun (WGS) entry which is preliminary data.</text>
</comment>
<dbReference type="PANTHER" id="PTHR47186:SF3">
    <property type="entry name" value="OS09G0267800 PROTEIN"/>
    <property type="match status" value="1"/>
</dbReference>
<evidence type="ECO:0000313" key="1">
    <source>
        <dbReference type="EMBL" id="KAK4374102.1"/>
    </source>
</evidence>
<dbReference type="Gene3D" id="3.80.10.10">
    <property type="entry name" value="Ribonuclease Inhibitor"/>
    <property type="match status" value="1"/>
</dbReference>
<accession>A0AAE1SRK3</accession>
<evidence type="ECO:0000313" key="2">
    <source>
        <dbReference type="Proteomes" id="UP001291623"/>
    </source>
</evidence>
<keyword evidence="2" id="KW-1185">Reference proteome</keyword>
<organism evidence="1 2">
    <name type="scientific">Anisodus tanguticus</name>
    <dbReference type="NCBI Taxonomy" id="243964"/>
    <lineage>
        <taxon>Eukaryota</taxon>
        <taxon>Viridiplantae</taxon>
        <taxon>Streptophyta</taxon>
        <taxon>Embryophyta</taxon>
        <taxon>Tracheophyta</taxon>
        <taxon>Spermatophyta</taxon>
        <taxon>Magnoliopsida</taxon>
        <taxon>eudicotyledons</taxon>
        <taxon>Gunneridae</taxon>
        <taxon>Pentapetalae</taxon>
        <taxon>asterids</taxon>
        <taxon>lamiids</taxon>
        <taxon>Solanales</taxon>
        <taxon>Solanaceae</taxon>
        <taxon>Solanoideae</taxon>
        <taxon>Hyoscyameae</taxon>
        <taxon>Anisodus</taxon>
    </lineage>
</organism>
<dbReference type="PANTHER" id="PTHR47186">
    <property type="entry name" value="LEUCINE-RICH REPEAT-CONTAINING PROTEIN 57"/>
    <property type="match status" value="1"/>
</dbReference>